<dbReference type="EMBL" id="JAWDGP010003268">
    <property type="protein sequence ID" value="KAK3775851.1"/>
    <property type="molecule type" value="Genomic_DNA"/>
</dbReference>
<dbReference type="AlphaFoldDB" id="A0AAE0ZVJ7"/>
<keyword evidence="5" id="KW-1185">Reference proteome</keyword>
<evidence type="ECO:0000256" key="3">
    <source>
        <dbReference type="PROSITE-ProRule" id="PRU00023"/>
    </source>
</evidence>
<sequence length="402" mass="44338">MSEQPTKGCTELMKAIANQDVDCVKALVESGADLEVRDKVGQNALYYAFPESFSPSAMHILEFLIEKGININASLDGDGSSALVTAVVMDLPDVVQILIDNGADVDEGAASKFWGSLSSDPAYQNNAVEKSTATTQFIFSKGCGHSMTPLLGAVVFHRHKIFEILLQSNADPLCLSYGTFWRASMSSVCSNCDIQVMPLHMAAYIGDLELTYALLNFKSGTGEQYEAYECHTSSFNDISPLWFALLQGHAKIVKLFLSLGKPIAMPCHFGSGLQVCLEEGHTAIALMILRAGYDLEDDMEWIEDQKYPTTNIEVIERIEDMTCQPRPLLDCCASSLRDRFGLQLNKYLLSMEAPRKVIDILNFNDLSPASWQLDIENFLAKEVGIRNLLKGGEDNPVYRVTS</sequence>
<dbReference type="PROSITE" id="PS50297">
    <property type="entry name" value="ANK_REP_REGION"/>
    <property type="match status" value="2"/>
</dbReference>
<dbReference type="SMART" id="SM00248">
    <property type="entry name" value="ANK"/>
    <property type="match status" value="7"/>
</dbReference>
<dbReference type="SUPFAM" id="SSF48403">
    <property type="entry name" value="Ankyrin repeat"/>
    <property type="match status" value="1"/>
</dbReference>
<organism evidence="4 5">
    <name type="scientific">Elysia crispata</name>
    <name type="common">lettuce slug</name>
    <dbReference type="NCBI Taxonomy" id="231223"/>
    <lineage>
        <taxon>Eukaryota</taxon>
        <taxon>Metazoa</taxon>
        <taxon>Spiralia</taxon>
        <taxon>Lophotrochozoa</taxon>
        <taxon>Mollusca</taxon>
        <taxon>Gastropoda</taxon>
        <taxon>Heterobranchia</taxon>
        <taxon>Euthyneura</taxon>
        <taxon>Panpulmonata</taxon>
        <taxon>Sacoglossa</taxon>
        <taxon>Placobranchoidea</taxon>
        <taxon>Plakobranchidae</taxon>
        <taxon>Elysia</taxon>
    </lineage>
</organism>
<gene>
    <name evidence="4" type="ORF">RRG08_041563</name>
</gene>
<evidence type="ECO:0000256" key="2">
    <source>
        <dbReference type="ARBA" id="ARBA00023043"/>
    </source>
</evidence>
<dbReference type="Gene3D" id="1.25.40.20">
    <property type="entry name" value="Ankyrin repeat-containing domain"/>
    <property type="match status" value="2"/>
</dbReference>
<dbReference type="PANTHER" id="PTHR24198">
    <property type="entry name" value="ANKYRIN REPEAT AND PROTEIN KINASE DOMAIN-CONTAINING PROTEIN"/>
    <property type="match status" value="1"/>
</dbReference>
<feature type="repeat" description="ANK" evidence="3">
    <location>
        <begin position="78"/>
        <end position="110"/>
    </location>
</feature>
<keyword evidence="1" id="KW-0677">Repeat</keyword>
<feature type="repeat" description="ANK" evidence="3">
    <location>
        <begin position="7"/>
        <end position="39"/>
    </location>
</feature>
<evidence type="ECO:0000313" key="5">
    <source>
        <dbReference type="Proteomes" id="UP001283361"/>
    </source>
</evidence>
<dbReference type="PROSITE" id="PS50088">
    <property type="entry name" value="ANK_REPEAT"/>
    <property type="match status" value="2"/>
</dbReference>
<protein>
    <submittedName>
        <fullName evidence="4">Uncharacterized protein</fullName>
    </submittedName>
</protein>
<evidence type="ECO:0000313" key="4">
    <source>
        <dbReference type="EMBL" id="KAK3775851.1"/>
    </source>
</evidence>
<reference evidence="4" key="1">
    <citation type="journal article" date="2023" name="G3 (Bethesda)">
        <title>A reference genome for the long-term kleptoplast-retaining sea slug Elysia crispata morphotype clarki.</title>
        <authorList>
            <person name="Eastman K.E."/>
            <person name="Pendleton A.L."/>
            <person name="Shaikh M.A."/>
            <person name="Suttiyut T."/>
            <person name="Ogas R."/>
            <person name="Tomko P."/>
            <person name="Gavelis G."/>
            <person name="Widhalm J.R."/>
            <person name="Wisecaver J.H."/>
        </authorList>
    </citation>
    <scope>NUCLEOTIDE SEQUENCE</scope>
    <source>
        <strain evidence="4">ECLA1</strain>
    </source>
</reference>
<name>A0AAE0ZVJ7_9GAST</name>
<evidence type="ECO:0000256" key="1">
    <source>
        <dbReference type="ARBA" id="ARBA00022737"/>
    </source>
</evidence>
<dbReference type="PANTHER" id="PTHR24198:SF165">
    <property type="entry name" value="ANKYRIN REPEAT-CONTAINING PROTEIN-RELATED"/>
    <property type="match status" value="1"/>
</dbReference>
<comment type="caution">
    <text evidence="4">The sequence shown here is derived from an EMBL/GenBank/DDBJ whole genome shotgun (WGS) entry which is preliminary data.</text>
</comment>
<dbReference type="Pfam" id="PF12796">
    <property type="entry name" value="Ank_2"/>
    <property type="match status" value="1"/>
</dbReference>
<dbReference type="Proteomes" id="UP001283361">
    <property type="component" value="Unassembled WGS sequence"/>
</dbReference>
<dbReference type="InterPro" id="IPR036770">
    <property type="entry name" value="Ankyrin_rpt-contain_sf"/>
</dbReference>
<keyword evidence="2 3" id="KW-0040">ANK repeat</keyword>
<proteinExistence type="predicted"/>
<accession>A0AAE0ZVJ7</accession>
<dbReference type="InterPro" id="IPR002110">
    <property type="entry name" value="Ankyrin_rpt"/>
</dbReference>